<dbReference type="OrthoDB" id="8562572at2"/>
<dbReference type="Pfam" id="PF12697">
    <property type="entry name" value="Abhydrolase_6"/>
    <property type="match status" value="1"/>
</dbReference>
<gene>
    <name evidence="2" type="ORF">AWB69_03180</name>
</gene>
<dbReference type="InterPro" id="IPR000073">
    <property type="entry name" value="AB_hydrolase_1"/>
</dbReference>
<dbReference type="Proteomes" id="UP000054683">
    <property type="component" value="Unassembled WGS sequence"/>
</dbReference>
<proteinExistence type="predicted"/>
<protein>
    <submittedName>
        <fullName evidence="2">Alpha/beta hydrolase</fullName>
    </submittedName>
</protein>
<keyword evidence="2" id="KW-0378">Hydrolase</keyword>
<dbReference type="GO" id="GO:0016787">
    <property type="term" value="F:hydrolase activity"/>
    <property type="evidence" value="ECO:0007669"/>
    <property type="project" value="UniProtKB-KW"/>
</dbReference>
<dbReference type="AlphaFoldDB" id="A0A158GRP3"/>
<dbReference type="Gene3D" id="3.40.50.1820">
    <property type="entry name" value="alpha/beta hydrolase"/>
    <property type="match status" value="1"/>
</dbReference>
<organism evidence="2 3">
    <name type="scientific">Caballeronia udeis</name>
    <dbReference type="NCBI Taxonomy" id="1232866"/>
    <lineage>
        <taxon>Bacteria</taxon>
        <taxon>Pseudomonadati</taxon>
        <taxon>Pseudomonadota</taxon>
        <taxon>Betaproteobacteria</taxon>
        <taxon>Burkholderiales</taxon>
        <taxon>Burkholderiaceae</taxon>
        <taxon>Caballeronia</taxon>
    </lineage>
</organism>
<evidence type="ECO:0000313" key="2">
    <source>
        <dbReference type="EMBL" id="SAL34593.1"/>
    </source>
</evidence>
<evidence type="ECO:0000259" key="1">
    <source>
        <dbReference type="Pfam" id="PF12697"/>
    </source>
</evidence>
<dbReference type="PANTHER" id="PTHR43798">
    <property type="entry name" value="MONOACYLGLYCEROL LIPASE"/>
    <property type="match status" value="1"/>
</dbReference>
<sequence length="292" mass="31898">MPFTEIPGCKLFYKKLGTGSPSLLFVHGGFCDHRDWQFQVEALQDSFTVVTIDQRCHGSSVAAYDSCTVEQFATDVHDVIDALELGPTIVIGHSLGARVTIQAAADRPQHLLGAVLLDGSRLTTGKSQEDVERVEAQRLGEDPSKYLASRFESMFFENADAGLKARIFDTAVRTPHAAIEAIARATGLWDALGLDVALGTVPPTVSVLAIQSTFHDHKTERLSLSPETKTTPWLDHLRQYLPQLEVAIVPGVGHFNMLEAPDQISAAIRQFAEKLRNGRTASQEISPSPQVK</sequence>
<accession>A0A158GRP3</accession>
<dbReference type="RefSeq" id="WP_075643921.1">
    <property type="nucleotide sequence ID" value="NZ_FCOK02000018.1"/>
</dbReference>
<reference evidence="2 3" key="1">
    <citation type="submission" date="2016-01" db="EMBL/GenBank/DDBJ databases">
        <authorList>
            <person name="Oliw E.H."/>
        </authorList>
    </citation>
    <scope>NUCLEOTIDE SEQUENCE [LARGE SCALE GENOMIC DNA]</scope>
    <source>
        <strain evidence="2">LMG 27134</strain>
    </source>
</reference>
<feature type="domain" description="AB hydrolase-1" evidence="1">
    <location>
        <begin position="23"/>
        <end position="266"/>
    </location>
</feature>
<dbReference type="PANTHER" id="PTHR43798:SF33">
    <property type="entry name" value="HYDROLASE, PUTATIVE (AFU_ORTHOLOGUE AFUA_2G14860)-RELATED"/>
    <property type="match status" value="1"/>
</dbReference>
<dbReference type="InterPro" id="IPR029058">
    <property type="entry name" value="AB_hydrolase_fold"/>
</dbReference>
<dbReference type="SUPFAM" id="SSF53474">
    <property type="entry name" value="alpha/beta-Hydrolases"/>
    <property type="match status" value="1"/>
</dbReference>
<dbReference type="EMBL" id="FCOK02000018">
    <property type="protein sequence ID" value="SAL34593.1"/>
    <property type="molecule type" value="Genomic_DNA"/>
</dbReference>
<dbReference type="GO" id="GO:0016020">
    <property type="term" value="C:membrane"/>
    <property type="evidence" value="ECO:0007669"/>
    <property type="project" value="TreeGrafter"/>
</dbReference>
<dbReference type="InterPro" id="IPR050266">
    <property type="entry name" value="AB_hydrolase_sf"/>
</dbReference>
<name>A0A158GRP3_9BURK</name>
<evidence type="ECO:0000313" key="3">
    <source>
        <dbReference type="Proteomes" id="UP000054683"/>
    </source>
</evidence>